<dbReference type="PIRSF" id="PIRSF500133">
    <property type="entry name" value="UDPglc_DH_euk"/>
    <property type="match status" value="1"/>
</dbReference>
<dbReference type="Pfam" id="PF00984">
    <property type="entry name" value="UDPG_MGDP_dh"/>
    <property type="match status" value="1"/>
</dbReference>
<dbReference type="Gene3D" id="1.20.5.100">
    <property type="entry name" value="Cytochrome c1, transmembrane anchor, C-terminal"/>
    <property type="match status" value="1"/>
</dbReference>
<dbReference type="Gene3D" id="3.40.50.720">
    <property type="entry name" value="NAD(P)-binding Rossmann-like Domain"/>
    <property type="match status" value="2"/>
</dbReference>
<evidence type="ECO:0000313" key="12">
    <source>
        <dbReference type="EnsemblMetazoa" id="XP_038069186.1"/>
    </source>
</evidence>
<dbReference type="RefSeq" id="XP_038069186.1">
    <property type="nucleotide sequence ID" value="XM_038213258.1"/>
</dbReference>
<evidence type="ECO:0000256" key="10">
    <source>
        <dbReference type="PIRSR" id="PIRSR500133-3"/>
    </source>
</evidence>
<dbReference type="EnsemblMetazoa" id="XM_038213258.1">
    <property type="protein sequence ID" value="XP_038069186.1"/>
    <property type="gene ID" value="LOC119738379"/>
</dbReference>
<dbReference type="GO" id="GO:0051287">
    <property type="term" value="F:NAD binding"/>
    <property type="evidence" value="ECO:0007669"/>
    <property type="project" value="InterPro"/>
</dbReference>
<dbReference type="InterPro" id="IPR008927">
    <property type="entry name" value="6-PGluconate_DH-like_C_sf"/>
</dbReference>
<feature type="binding site" evidence="10">
    <location>
        <position position="348"/>
    </location>
    <ligand>
        <name>NAD(+)</name>
        <dbReference type="ChEBI" id="CHEBI:57540"/>
    </ligand>
</feature>
<dbReference type="InterPro" id="IPR036220">
    <property type="entry name" value="UDP-Glc/GDP-Man_DH_C_sf"/>
</dbReference>
<feature type="binding site" evidence="10">
    <location>
        <position position="35"/>
    </location>
    <ligand>
        <name>NAD(+)</name>
        <dbReference type="ChEBI" id="CHEBI:57540"/>
    </ligand>
</feature>
<comment type="function">
    <text evidence="8">Involved in the biosynthesis of glycosaminoglycans; hyaluronan, chondroitin sulfate, and heparan sulfate.</text>
</comment>
<proteinExistence type="inferred from homology"/>
<evidence type="ECO:0000256" key="8">
    <source>
        <dbReference type="PIRNR" id="PIRNR000124"/>
    </source>
</evidence>
<dbReference type="Pfam" id="PF03720">
    <property type="entry name" value="UDPG_MGDP_dh_C"/>
    <property type="match status" value="1"/>
</dbReference>
<dbReference type="InterPro" id="IPR014027">
    <property type="entry name" value="UDP-Glc/GDP-Man_DH_C"/>
</dbReference>
<feature type="binding site" evidence="10">
    <location>
        <begin position="278"/>
        <end position="281"/>
    </location>
    <ligand>
        <name>NAD(+)</name>
        <dbReference type="ChEBI" id="CHEBI:57540"/>
    </ligand>
</feature>
<accession>A0A914B111</accession>
<feature type="binding site" evidence="10">
    <location>
        <begin position="132"/>
        <end position="133"/>
    </location>
    <ligand>
        <name>NAD(+)</name>
        <dbReference type="ChEBI" id="CHEBI:57540"/>
    </ligand>
</feature>
<dbReference type="GO" id="GO:0005634">
    <property type="term" value="C:nucleus"/>
    <property type="evidence" value="ECO:0007669"/>
    <property type="project" value="TreeGrafter"/>
</dbReference>
<reference evidence="12" key="1">
    <citation type="submission" date="2022-11" db="UniProtKB">
        <authorList>
            <consortium name="EnsemblMetazoa"/>
        </authorList>
    </citation>
    <scope>IDENTIFICATION</scope>
</reference>
<comment type="pathway">
    <text evidence="1">Nucleotide-sugar biosynthesis; UDP-alpha-D-glucuronate biosynthesis; UDP-alpha-D-glucuronate from UDP-alpha-D-glucose: step 1/1.</text>
</comment>
<evidence type="ECO:0000313" key="13">
    <source>
        <dbReference type="Proteomes" id="UP000887568"/>
    </source>
</evidence>
<feature type="active site" description="Nucleophile" evidence="9">
    <location>
        <position position="278"/>
    </location>
</feature>
<evidence type="ECO:0000256" key="5">
    <source>
        <dbReference type="ARBA" id="ARBA00023002"/>
    </source>
</evidence>
<evidence type="ECO:0000256" key="6">
    <source>
        <dbReference type="ARBA" id="ARBA00023027"/>
    </source>
</evidence>
<dbReference type="CTD" id="7358"/>
<name>A0A914B111_PATMI</name>
<dbReference type="OMA" id="CFIAVGT"/>
<evidence type="ECO:0000256" key="1">
    <source>
        <dbReference type="ARBA" id="ARBA00004701"/>
    </source>
</evidence>
<dbReference type="PIRSF" id="PIRSF000124">
    <property type="entry name" value="UDPglc_GDPman_dh"/>
    <property type="match status" value="1"/>
</dbReference>
<evidence type="ECO:0000256" key="9">
    <source>
        <dbReference type="PIRSR" id="PIRSR500133-1"/>
    </source>
</evidence>
<feature type="binding site" evidence="10">
    <location>
        <begin position="10"/>
        <end position="15"/>
    </location>
    <ligand>
        <name>NAD(+)</name>
        <dbReference type="ChEBI" id="CHEBI:57540"/>
    </ligand>
</feature>
<feature type="domain" description="UDP-glucose/GDP-mannose dehydrogenase C-terminal" evidence="11">
    <location>
        <begin position="334"/>
        <end position="450"/>
    </location>
</feature>
<evidence type="ECO:0000256" key="4">
    <source>
        <dbReference type="ARBA" id="ARBA00015132"/>
    </source>
</evidence>
<dbReference type="InterPro" id="IPR017476">
    <property type="entry name" value="UDP-Glc/GDP-Man"/>
</dbReference>
<evidence type="ECO:0000256" key="3">
    <source>
        <dbReference type="ARBA" id="ARBA00012954"/>
    </source>
</evidence>
<keyword evidence="6 8" id="KW-0520">NAD</keyword>
<dbReference type="SUPFAM" id="SSF48179">
    <property type="entry name" value="6-phosphogluconate dehydrogenase C-terminal domain-like"/>
    <property type="match status" value="1"/>
</dbReference>
<dbReference type="GO" id="GO:0003979">
    <property type="term" value="F:UDP-glucose 6-dehydrogenase activity"/>
    <property type="evidence" value="ECO:0007669"/>
    <property type="project" value="UniProtKB-EC"/>
</dbReference>
<protein>
    <recommendedName>
        <fullName evidence="4 8">UDP-glucose 6-dehydrogenase</fullName>
        <ecNumber evidence="3 8">1.1.1.22</ecNumber>
    </recommendedName>
</protein>
<dbReference type="PANTHER" id="PTHR11374:SF3">
    <property type="entry name" value="UDP-GLUCOSE 6-DEHYDROGENASE"/>
    <property type="match status" value="1"/>
</dbReference>
<dbReference type="InterPro" id="IPR014026">
    <property type="entry name" value="UDP-Glc/GDP-Man_DH_dimer"/>
</dbReference>
<dbReference type="GO" id="GO:0006024">
    <property type="term" value="P:glycosaminoglycan biosynthetic process"/>
    <property type="evidence" value="ECO:0007669"/>
    <property type="project" value="TreeGrafter"/>
</dbReference>
<dbReference type="PANTHER" id="PTHR11374">
    <property type="entry name" value="UDP-GLUCOSE DEHYDROGENASE/UDP-MANNAC DEHYDROGENASE"/>
    <property type="match status" value="1"/>
</dbReference>
<organism evidence="12 13">
    <name type="scientific">Patiria miniata</name>
    <name type="common">Bat star</name>
    <name type="synonym">Asterina miniata</name>
    <dbReference type="NCBI Taxonomy" id="46514"/>
    <lineage>
        <taxon>Eukaryota</taxon>
        <taxon>Metazoa</taxon>
        <taxon>Echinodermata</taxon>
        <taxon>Eleutherozoa</taxon>
        <taxon>Asterozoa</taxon>
        <taxon>Asteroidea</taxon>
        <taxon>Valvatacea</taxon>
        <taxon>Valvatida</taxon>
        <taxon>Asterinidae</taxon>
        <taxon>Patiria</taxon>
    </lineage>
</organism>
<comment type="catalytic activity">
    <reaction evidence="7 8">
        <text>UDP-alpha-D-glucose + 2 NAD(+) + H2O = UDP-alpha-D-glucuronate + 2 NADH + 3 H(+)</text>
        <dbReference type="Rhea" id="RHEA:23596"/>
        <dbReference type="ChEBI" id="CHEBI:15377"/>
        <dbReference type="ChEBI" id="CHEBI:15378"/>
        <dbReference type="ChEBI" id="CHEBI:57540"/>
        <dbReference type="ChEBI" id="CHEBI:57945"/>
        <dbReference type="ChEBI" id="CHEBI:58052"/>
        <dbReference type="ChEBI" id="CHEBI:58885"/>
        <dbReference type="EC" id="1.1.1.22"/>
    </reaction>
</comment>
<dbReference type="FunFam" id="1.20.5.100:FF:000001">
    <property type="entry name" value="UDP-glucose 6-dehydrogenase"/>
    <property type="match status" value="1"/>
</dbReference>
<dbReference type="AlphaFoldDB" id="A0A914B111"/>
<evidence type="ECO:0000256" key="7">
    <source>
        <dbReference type="ARBA" id="ARBA00047473"/>
    </source>
</evidence>
<dbReference type="SUPFAM" id="SSF52413">
    <property type="entry name" value="UDP-glucose/GDP-mannose dehydrogenase C-terminal domain"/>
    <property type="match status" value="1"/>
</dbReference>
<feature type="binding site" evidence="10">
    <location>
        <position position="167"/>
    </location>
    <ligand>
        <name>NAD(+)</name>
        <dbReference type="ChEBI" id="CHEBI:57540"/>
    </ligand>
</feature>
<comment type="similarity">
    <text evidence="2 8">Belongs to the UDP-glucose/GDP-mannose dehydrogenase family.</text>
</comment>
<dbReference type="Proteomes" id="UP000887568">
    <property type="component" value="Unplaced"/>
</dbReference>
<dbReference type="Pfam" id="PF03721">
    <property type="entry name" value="UDPG_MGDP_dh_N"/>
    <property type="match status" value="1"/>
</dbReference>
<sequence length="476" mass="52588">MGIQKVCCIGAGYVGGPTCSVIAYKCSDVQVTVVDLSQERIDQWNSKDFSLPIYEPALKDIVQECRGRNLFFSTDIDGAIREADLIFISVNTPTKTFGIGKGRAPDLKYIEAAARRIAKITTVGNKIVVEKSTVPVKAAESIQCILQANKKSGCSFEVLSNPEFLAEGTAIKDLLNPDRVLIGGDESKSGRQAMKDLASVYEHWINKDKIILTNTWSSELSKLAANAFLAQRISSINAMSAICEATGADVSEVAHAVGKDSRIGPKFLQASLGFGGSCFQKDVFNLVYLCEALNLPHVAAYWQQVISMNDYQRRRFASKIINCLFNTVTDKKIAILGFAFKKDTGDTRESSSIYVSKHLMEEGARLNIYDPQVDPDQILSELKHPSICDDPEKVDRLVTVFSNPYEAIKGTHAFAVCTEWDEFKTMDYRAVYDSMLKPAFAFDGRRILDHSLLHQLGFHIETVGKKTLISGVNGYD</sequence>
<evidence type="ECO:0000259" key="11">
    <source>
        <dbReference type="SMART" id="SM00984"/>
    </source>
</evidence>
<dbReference type="EC" id="1.1.1.22" evidence="3 8"/>
<dbReference type="GeneID" id="119738379"/>
<dbReference type="SUPFAM" id="SSF51735">
    <property type="entry name" value="NAD(P)-binding Rossmann-fold domains"/>
    <property type="match status" value="1"/>
</dbReference>
<keyword evidence="13" id="KW-1185">Reference proteome</keyword>
<dbReference type="InterPro" id="IPR001732">
    <property type="entry name" value="UDP-Glc/GDP-Man_DH_N"/>
</dbReference>
<evidence type="ECO:0000256" key="2">
    <source>
        <dbReference type="ARBA" id="ARBA00006601"/>
    </source>
</evidence>
<feature type="binding site" evidence="10">
    <location>
        <position position="40"/>
    </location>
    <ligand>
        <name>NAD(+)</name>
        <dbReference type="ChEBI" id="CHEBI:57540"/>
    </ligand>
</feature>
<dbReference type="InterPro" id="IPR028356">
    <property type="entry name" value="UDPglc_DH_euk"/>
</dbReference>
<feature type="binding site" evidence="10">
    <location>
        <begin position="90"/>
        <end position="94"/>
    </location>
    <ligand>
        <name>NAD(+)</name>
        <dbReference type="ChEBI" id="CHEBI:57540"/>
    </ligand>
</feature>
<dbReference type="InterPro" id="IPR036291">
    <property type="entry name" value="NAD(P)-bd_dom_sf"/>
</dbReference>
<dbReference type="FunFam" id="3.40.50.720:FF:000032">
    <property type="entry name" value="UDP-glucose 6-dehydrogenase"/>
    <property type="match status" value="1"/>
</dbReference>
<dbReference type="OrthoDB" id="5059218at2759"/>
<keyword evidence="5 8" id="KW-0560">Oxidoreductase</keyword>
<dbReference type="NCBIfam" id="TIGR03026">
    <property type="entry name" value="NDP-sugDHase"/>
    <property type="match status" value="1"/>
</dbReference>
<dbReference type="FunFam" id="3.40.50.720:FF:000114">
    <property type="entry name" value="UDP-glucose 6-dehydrogenase"/>
    <property type="match status" value="1"/>
</dbReference>
<dbReference type="SMART" id="SM00984">
    <property type="entry name" value="UDPG_MGDP_dh_C"/>
    <property type="match status" value="1"/>
</dbReference>